<feature type="transmembrane region" description="Helical" evidence="7">
    <location>
        <begin position="286"/>
        <end position="309"/>
    </location>
</feature>
<accession>A0AAE2YN61</accession>
<evidence type="ECO:0000313" key="9">
    <source>
        <dbReference type="Proteomes" id="UP001197378"/>
    </source>
</evidence>
<feature type="transmembrane region" description="Helical" evidence="7">
    <location>
        <begin position="391"/>
        <end position="412"/>
    </location>
</feature>
<evidence type="ECO:0000256" key="3">
    <source>
        <dbReference type="ARBA" id="ARBA00022692"/>
    </source>
</evidence>
<feature type="transmembrane region" description="Helical" evidence="7">
    <location>
        <begin position="94"/>
        <end position="111"/>
    </location>
</feature>
<dbReference type="RefSeq" id="WP_215870866.1">
    <property type="nucleotide sequence ID" value="NZ_JAAXYO010000039.1"/>
</dbReference>
<organism evidence="8 9">
    <name type="scientific">Igneacidithiobacillus copahuensis</name>
    <dbReference type="NCBI Taxonomy" id="2724909"/>
    <lineage>
        <taxon>Bacteria</taxon>
        <taxon>Pseudomonadati</taxon>
        <taxon>Pseudomonadota</taxon>
        <taxon>Acidithiobacillia</taxon>
        <taxon>Acidithiobacillales</taxon>
        <taxon>Acidithiobacillaceae</taxon>
        <taxon>Igneacidithiobacillus</taxon>
    </lineage>
</organism>
<evidence type="ECO:0000256" key="2">
    <source>
        <dbReference type="ARBA" id="ARBA00022448"/>
    </source>
</evidence>
<evidence type="ECO:0000256" key="7">
    <source>
        <dbReference type="SAM" id="Phobius"/>
    </source>
</evidence>
<comment type="subcellular location">
    <subcellularLocation>
        <location evidence="1">Membrane</location>
        <topology evidence="1">Multi-pass membrane protein</topology>
    </subcellularLocation>
</comment>
<keyword evidence="2" id="KW-0813">Transport</keyword>
<feature type="transmembrane region" description="Helical" evidence="7">
    <location>
        <begin position="154"/>
        <end position="173"/>
    </location>
</feature>
<evidence type="ECO:0000256" key="1">
    <source>
        <dbReference type="ARBA" id="ARBA00004141"/>
    </source>
</evidence>
<dbReference type="GO" id="GO:0005886">
    <property type="term" value="C:plasma membrane"/>
    <property type="evidence" value="ECO:0007669"/>
    <property type="project" value="TreeGrafter"/>
</dbReference>
<evidence type="ECO:0000256" key="4">
    <source>
        <dbReference type="ARBA" id="ARBA00022847"/>
    </source>
</evidence>
<feature type="transmembrane region" description="Helical" evidence="7">
    <location>
        <begin position="49"/>
        <end position="67"/>
    </location>
</feature>
<feature type="transmembrane region" description="Helical" evidence="7">
    <location>
        <begin position="361"/>
        <end position="379"/>
    </location>
</feature>
<dbReference type="GO" id="GO:0015293">
    <property type="term" value="F:symporter activity"/>
    <property type="evidence" value="ECO:0007669"/>
    <property type="project" value="UniProtKB-KW"/>
</dbReference>
<dbReference type="EMBL" id="JAAXYO010000039">
    <property type="protein sequence ID" value="MBU2787259.1"/>
    <property type="molecule type" value="Genomic_DNA"/>
</dbReference>
<gene>
    <name evidence="8" type="ORF">HFQ13_03365</name>
</gene>
<dbReference type="PANTHER" id="PTHR11706:SF33">
    <property type="entry name" value="NATURAL RESISTANCE-ASSOCIATED MACROPHAGE PROTEIN 2"/>
    <property type="match status" value="1"/>
</dbReference>
<keyword evidence="5 7" id="KW-1133">Transmembrane helix</keyword>
<dbReference type="Proteomes" id="UP001197378">
    <property type="component" value="Unassembled WGS sequence"/>
</dbReference>
<dbReference type="PANTHER" id="PTHR11706">
    <property type="entry name" value="SOLUTE CARRIER PROTEIN FAMILY 11 MEMBER"/>
    <property type="match status" value="1"/>
</dbReference>
<reference evidence="8" key="1">
    <citation type="journal article" date="2021" name="ISME J.">
        <title>Genomic evolution of the class Acidithiobacillia: deep-branching Proteobacteria living in extreme acidic conditions.</title>
        <authorList>
            <person name="Moya-Beltran A."/>
            <person name="Beard S."/>
            <person name="Rojas-Villalobos C."/>
            <person name="Issotta F."/>
            <person name="Gallardo Y."/>
            <person name="Ulloa R."/>
            <person name="Giaveno A."/>
            <person name="Degli Esposti M."/>
            <person name="Johnson D.B."/>
            <person name="Quatrini R."/>
        </authorList>
    </citation>
    <scope>NUCLEOTIDE SEQUENCE</scope>
    <source>
        <strain evidence="8">VAN18-1</strain>
    </source>
</reference>
<name>A0AAE2YN61_9PROT</name>
<evidence type="ECO:0000313" key="8">
    <source>
        <dbReference type="EMBL" id="MBU2787259.1"/>
    </source>
</evidence>
<dbReference type="GO" id="GO:0015086">
    <property type="term" value="F:cadmium ion transmembrane transporter activity"/>
    <property type="evidence" value="ECO:0007669"/>
    <property type="project" value="TreeGrafter"/>
</dbReference>
<protein>
    <submittedName>
        <fullName evidence="8">Divalent metal cation transporter</fullName>
    </submittedName>
</protein>
<feature type="transmembrane region" description="Helical" evidence="7">
    <location>
        <begin position="193"/>
        <end position="211"/>
    </location>
</feature>
<dbReference type="GO" id="GO:0005384">
    <property type="term" value="F:manganese ion transmembrane transporter activity"/>
    <property type="evidence" value="ECO:0007669"/>
    <property type="project" value="TreeGrafter"/>
</dbReference>
<evidence type="ECO:0000256" key="5">
    <source>
        <dbReference type="ARBA" id="ARBA00022989"/>
    </source>
</evidence>
<keyword evidence="3 7" id="KW-0812">Transmembrane</keyword>
<dbReference type="Pfam" id="PF01566">
    <property type="entry name" value="Nramp"/>
    <property type="match status" value="1"/>
</dbReference>
<keyword evidence="4" id="KW-0769">Symport</keyword>
<feature type="transmembrane region" description="Helical" evidence="7">
    <location>
        <begin position="330"/>
        <end position="349"/>
    </location>
</feature>
<dbReference type="AlphaFoldDB" id="A0AAE2YN61"/>
<keyword evidence="6 7" id="KW-0472">Membrane</keyword>
<sequence length="418" mass="44172">MAAVQSGLGFPKRHRLGTFLAVLGPGLVVMLADTDVGSVITAAQSGAQWGYRLLLLQLVLMPILYVVQELTVRLGIFTGKGHGELISETFGKHWAYVSVTGLSIASAGALLTEFSGLAGVSELFGLPRALGVVLGASALWLIVITGSYRRVERIALIFGAFEVVFFGIAWAAHPDMGSLLHGLTQVELGNHNYMMLVAANIGAVIMPWMIFYQQSAVADKGLRPADYPHARWDTAIGSVITQLIMAAVLIATAATIGLSNPNAPLNTVQQLSEAITPFLGTVWGHIVFSLGIIGAGMIAAIVATLAAAWGWGEVTGFKHSLEYHPKDAPWFYGIYTLVLLAGAVAVIFIPNLVSLDIAVEVMNALLLPLVLGFLIALAVKALPGEHRLRGWYFWLVLALGGASAGLGLFGGITSIPGL</sequence>
<dbReference type="InterPro" id="IPR001046">
    <property type="entry name" value="NRAMP_fam"/>
</dbReference>
<dbReference type="GO" id="GO:0034755">
    <property type="term" value="P:iron ion transmembrane transport"/>
    <property type="evidence" value="ECO:0007669"/>
    <property type="project" value="TreeGrafter"/>
</dbReference>
<feature type="transmembrane region" description="Helical" evidence="7">
    <location>
        <begin position="123"/>
        <end position="142"/>
    </location>
</feature>
<keyword evidence="9" id="KW-1185">Reference proteome</keyword>
<comment type="caution">
    <text evidence="8">The sequence shown here is derived from an EMBL/GenBank/DDBJ whole genome shotgun (WGS) entry which is preliminary data.</text>
</comment>
<feature type="transmembrane region" description="Helical" evidence="7">
    <location>
        <begin position="20"/>
        <end position="43"/>
    </location>
</feature>
<feature type="transmembrane region" description="Helical" evidence="7">
    <location>
        <begin position="232"/>
        <end position="256"/>
    </location>
</feature>
<evidence type="ECO:0000256" key="6">
    <source>
        <dbReference type="ARBA" id="ARBA00023136"/>
    </source>
</evidence>
<proteinExistence type="predicted"/>